<dbReference type="EMBL" id="KN831773">
    <property type="protein sequence ID" value="KIM44953.1"/>
    <property type="molecule type" value="Genomic_DNA"/>
</dbReference>
<dbReference type="AlphaFoldDB" id="A0A0C2Y502"/>
<dbReference type="OrthoDB" id="3225366at2759"/>
<protein>
    <submittedName>
        <fullName evidence="3">Uncharacterized protein</fullName>
    </submittedName>
</protein>
<dbReference type="HOGENOM" id="CLU_079109_0_0_1"/>
<evidence type="ECO:0000256" key="1">
    <source>
        <dbReference type="SAM" id="MobiDB-lite"/>
    </source>
</evidence>
<feature type="transmembrane region" description="Helical" evidence="2">
    <location>
        <begin position="168"/>
        <end position="189"/>
    </location>
</feature>
<feature type="transmembrane region" description="Helical" evidence="2">
    <location>
        <begin position="132"/>
        <end position="156"/>
    </location>
</feature>
<feature type="compositionally biased region" description="Low complexity" evidence="1">
    <location>
        <begin position="234"/>
        <end position="245"/>
    </location>
</feature>
<dbReference type="Proteomes" id="UP000053424">
    <property type="component" value="Unassembled WGS sequence"/>
</dbReference>
<proteinExistence type="predicted"/>
<reference evidence="3 4" key="1">
    <citation type="submission" date="2014-04" db="EMBL/GenBank/DDBJ databases">
        <authorList>
            <consortium name="DOE Joint Genome Institute"/>
            <person name="Kuo A."/>
            <person name="Gay G."/>
            <person name="Dore J."/>
            <person name="Kohler A."/>
            <person name="Nagy L.G."/>
            <person name="Floudas D."/>
            <person name="Copeland A."/>
            <person name="Barry K.W."/>
            <person name="Cichocki N."/>
            <person name="Veneault-Fourrey C."/>
            <person name="LaButti K."/>
            <person name="Lindquist E.A."/>
            <person name="Lipzen A."/>
            <person name="Lundell T."/>
            <person name="Morin E."/>
            <person name="Murat C."/>
            <person name="Sun H."/>
            <person name="Tunlid A."/>
            <person name="Henrissat B."/>
            <person name="Grigoriev I.V."/>
            <person name="Hibbett D.S."/>
            <person name="Martin F."/>
            <person name="Nordberg H.P."/>
            <person name="Cantor M.N."/>
            <person name="Hua S.X."/>
        </authorList>
    </citation>
    <scope>NUCLEOTIDE SEQUENCE [LARGE SCALE GENOMIC DNA]</scope>
    <source>
        <strain evidence="4">h7</strain>
    </source>
</reference>
<feature type="region of interest" description="Disordered" evidence="1">
    <location>
        <begin position="214"/>
        <end position="273"/>
    </location>
</feature>
<name>A0A0C2Y502_HEBCY</name>
<gene>
    <name evidence="3" type="ORF">M413DRAFT_442929</name>
</gene>
<keyword evidence="2" id="KW-0812">Transmembrane</keyword>
<reference evidence="4" key="2">
    <citation type="submission" date="2015-01" db="EMBL/GenBank/DDBJ databases">
        <title>Evolutionary Origins and Diversification of the Mycorrhizal Mutualists.</title>
        <authorList>
            <consortium name="DOE Joint Genome Institute"/>
            <consortium name="Mycorrhizal Genomics Consortium"/>
            <person name="Kohler A."/>
            <person name="Kuo A."/>
            <person name="Nagy L.G."/>
            <person name="Floudas D."/>
            <person name="Copeland A."/>
            <person name="Barry K.W."/>
            <person name="Cichocki N."/>
            <person name="Veneault-Fourrey C."/>
            <person name="LaButti K."/>
            <person name="Lindquist E.A."/>
            <person name="Lipzen A."/>
            <person name="Lundell T."/>
            <person name="Morin E."/>
            <person name="Murat C."/>
            <person name="Riley R."/>
            <person name="Ohm R."/>
            <person name="Sun H."/>
            <person name="Tunlid A."/>
            <person name="Henrissat B."/>
            <person name="Grigoriev I.V."/>
            <person name="Hibbett D.S."/>
            <person name="Martin F."/>
        </authorList>
    </citation>
    <scope>NUCLEOTIDE SEQUENCE [LARGE SCALE GENOMIC DNA]</scope>
    <source>
        <strain evidence="4">h7</strain>
    </source>
</reference>
<evidence type="ECO:0000256" key="2">
    <source>
        <dbReference type="SAM" id="Phobius"/>
    </source>
</evidence>
<feature type="transmembrane region" description="Helical" evidence="2">
    <location>
        <begin position="69"/>
        <end position="89"/>
    </location>
</feature>
<keyword evidence="2" id="KW-0472">Membrane</keyword>
<feature type="transmembrane region" description="Helical" evidence="2">
    <location>
        <begin position="23"/>
        <end position="48"/>
    </location>
</feature>
<sequence>MVQRSTSLDYRLPSTVESIQQGWLISCQSSALISGLLALISTVLLVFFKAPDNLSTPPKSSNGLVALDVVGFCSVFLNVSACISCFILLDRLGEIPYHAARDSNVPLGGKIAVPQHRILRIYGIGALWRWVVWYWLICFIIGASCVFAQLLLYVWLQESKAIRIALTVLVGFSALPMVTFILAPFANILKNEDQAPELKSMSSKSDIEANQLTPTSPLSSIHAFPSVRPPGPGRPSSHRSSGAPPFHGKMSPLGLKEPHTEAEFRVSFSGNPG</sequence>
<keyword evidence="4" id="KW-1185">Reference proteome</keyword>
<evidence type="ECO:0000313" key="4">
    <source>
        <dbReference type="Proteomes" id="UP000053424"/>
    </source>
</evidence>
<keyword evidence="2" id="KW-1133">Transmembrane helix</keyword>
<evidence type="ECO:0000313" key="3">
    <source>
        <dbReference type="EMBL" id="KIM44953.1"/>
    </source>
</evidence>
<accession>A0A0C2Y502</accession>
<organism evidence="3 4">
    <name type="scientific">Hebeloma cylindrosporum</name>
    <dbReference type="NCBI Taxonomy" id="76867"/>
    <lineage>
        <taxon>Eukaryota</taxon>
        <taxon>Fungi</taxon>
        <taxon>Dikarya</taxon>
        <taxon>Basidiomycota</taxon>
        <taxon>Agaricomycotina</taxon>
        <taxon>Agaricomycetes</taxon>
        <taxon>Agaricomycetidae</taxon>
        <taxon>Agaricales</taxon>
        <taxon>Agaricineae</taxon>
        <taxon>Hymenogastraceae</taxon>
        <taxon>Hebeloma</taxon>
    </lineage>
</organism>